<feature type="compositionally biased region" description="Low complexity" evidence="1">
    <location>
        <begin position="250"/>
        <end position="267"/>
    </location>
</feature>
<feature type="compositionally biased region" description="Basic and acidic residues" evidence="1">
    <location>
        <begin position="34"/>
        <end position="56"/>
    </location>
</feature>
<feature type="region of interest" description="Disordered" evidence="1">
    <location>
        <begin position="1"/>
        <end position="118"/>
    </location>
</feature>
<accession>A0A4Y9Z0B9</accession>
<dbReference type="EMBL" id="SEKV01000038">
    <property type="protein sequence ID" value="TFY68074.1"/>
    <property type="molecule type" value="Genomic_DNA"/>
</dbReference>
<evidence type="ECO:0000313" key="3">
    <source>
        <dbReference type="Proteomes" id="UP000298390"/>
    </source>
</evidence>
<organism evidence="2 3">
    <name type="scientific">Rhodofomes roseus</name>
    <dbReference type="NCBI Taxonomy" id="34475"/>
    <lineage>
        <taxon>Eukaryota</taxon>
        <taxon>Fungi</taxon>
        <taxon>Dikarya</taxon>
        <taxon>Basidiomycota</taxon>
        <taxon>Agaricomycotina</taxon>
        <taxon>Agaricomycetes</taxon>
        <taxon>Polyporales</taxon>
        <taxon>Rhodofomes</taxon>
    </lineage>
</organism>
<feature type="compositionally biased region" description="Basic and acidic residues" evidence="1">
    <location>
        <begin position="163"/>
        <end position="205"/>
    </location>
</feature>
<gene>
    <name evidence="2" type="ORF">EVJ58_g1242</name>
</gene>
<protein>
    <submittedName>
        <fullName evidence="2">Uncharacterized protein</fullName>
    </submittedName>
</protein>
<comment type="caution">
    <text evidence="2">The sequence shown here is derived from an EMBL/GenBank/DDBJ whole genome shotgun (WGS) entry which is preliminary data.</text>
</comment>
<evidence type="ECO:0000256" key="1">
    <source>
        <dbReference type="SAM" id="MobiDB-lite"/>
    </source>
</evidence>
<feature type="compositionally biased region" description="Basic and acidic residues" evidence="1">
    <location>
        <begin position="84"/>
        <end position="118"/>
    </location>
</feature>
<reference evidence="2 3" key="1">
    <citation type="submission" date="2019-01" db="EMBL/GenBank/DDBJ databases">
        <title>Genome sequencing of the rare red list fungi Fomitopsis rosea.</title>
        <authorList>
            <person name="Buettner E."/>
            <person name="Kellner H."/>
        </authorList>
    </citation>
    <scope>NUCLEOTIDE SEQUENCE [LARGE SCALE GENOMIC DNA]</scope>
    <source>
        <strain evidence="2 3">DSM 105464</strain>
    </source>
</reference>
<dbReference type="AlphaFoldDB" id="A0A4Y9Z0B9"/>
<proteinExistence type="predicted"/>
<dbReference type="Proteomes" id="UP000298390">
    <property type="component" value="Unassembled WGS sequence"/>
</dbReference>
<sequence>MTDPADAAANSLGLDLDALKIKDDPESSGSPAASKDDKSQAGSEPSEKTEDPKPGDMYDEWDAPPGWGDEEETKSPTSKPKKKEKGEPSQQREKKNPYINPERVKTGGTQRDKLSEEELAERMTRIREQNEKIKQRRMDVQADEDAFKKTQEVDRVKAAKTKKVQENIDRTREQNARRKLDKIQNREWDAGKPTRSDWKSSKKTEEGDEAANGSRPSVGIRGAVRGGGGGRGRGRAPSSPTVEKSETAVEEPTTTPAAAAEAPAAAA</sequence>
<feature type="compositionally biased region" description="Acidic residues" evidence="1">
    <location>
        <begin position="57"/>
        <end position="72"/>
    </location>
</feature>
<feature type="region of interest" description="Disordered" evidence="1">
    <location>
        <begin position="163"/>
        <end position="267"/>
    </location>
</feature>
<evidence type="ECO:0000313" key="2">
    <source>
        <dbReference type="EMBL" id="TFY68074.1"/>
    </source>
</evidence>
<dbReference type="STRING" id="34475.A0A4Y9Z0B9"/>
<name>A0A4Y9Z0B9_9APHY</name>